<dbReference type="EMBL" id="CP089982">
    <property type="protein sequence ID" value="WXA95391.1"/>
    <property type="molecule type" value="Genomic_DNA"/>
</dbReference>
<protein>
    <submittedName>
        <fullName evidence="2">Uncharacterized protein</fullName>
    </submittedName>
</protein>
<gene>
    <name evidence="2" type="ORF">LZC95_00865</name>
</gene>
<keyword evidence="1" id="KW-0472">Membrane</keyword>
<accession>A0ABZ2KG85</accession>
<feature type="transmembrane region" description="Helical" evidence="1">
    <location>
        <begin position="74"/>
        <end position="96"/>
    </location>
</feature>
<keyword evidence="1" id="KW-0812">Transmembrane</keyword>
<keyword evidence="1" id="KW-1133">Transmembrane helix</keyword>
<proteinExistence type="predicted"/>
<evidence type="ECO:0000256" key="1">
    <source>
        <dbReference type="SAM" id="Phobius"/>
    </source>
</evidence>
<sequence length="105" mass="10986">MSARKLALLSLAAGPLAALGGQLLDYGLVYVARDHGTKRALFLGTMAAAALAGAGLLLAQRVHRRASLSRADRFVALLGMVLNAFFLFVVVAGYGLPALLHRLAD</sequence>
<evidence type="ECO:0000313" key="2">
    <source>
        <dbReference type="EMBL" id="WXA95391.1"/>
    </source>
</evidence>
<reference evidence="2 3" key="1">
    <citation type="submission" date="2021-12" db="EMBL/GenBank/DDBJ databases">
        <title>Discovery of the Pendulisporaceae a myxobacterial family with distinct sporulation behavior and unique specialized metabolism.</title>
        <authorList>
            <person name="Garcia R."/>
            <person name="Popoff A."/>
            <person name="Bader C.D."/>
            <person name="Loehr J."/>
            <person name="Walesch S."/>
            <person name="Walt C."/>
            <person name="Boldt J."/>
            <person name="Bunk B."/>
            <person name="Haeckl F.J.F.P.J."/>
            <person name="Gunesch A.P."/>
            <person name="Birkelbach J."/>
            <person name="Nuebel U."/>
            <person name="Pietschmann T."/>
            <person name="Bach T."/>
            <person name="Mueller R."/>
        </authorList>
    </citation>
    <scope>NUCLEOTIDE SEQUENCE [LARGE SCALE GENOMIC DNA]</scope>
    <source>
        <strain evidence="2 3">MSr12523</strain>
    </source>
</reference>
<feature type="transmembrane region" description="Helical" evidence="1">
    <location>
        <begin position="42"/>
        <end position="62"/>
    </location>
</feature>
<dbReference type="Proteomes" id="UP001379533">
    <property type="component" value="Chromosome"/>
</dbReference>
<name>A0ABZ2KG85_9BACT</name>
<dbReference type="RefSeq" id="WP_394845998.1">
    <property type="nucleotide sequence ID" value="NZ_CP089982.1"/>
</dbReference>
<keyword evidence="3" id="KW-1185">Reference proteome</keyword>
<evidence type="ECO:0000313" key="3">
    <source>
        <dbReference type="Proteomes" id="UP001379533"/>
    </source>
</evidence>
<organism evidence="2 3">
    <name type="scientific">Pendulispora brunnea</name>
    <dbReference type="NCBI Taxonomy" id="2905690"/>
    <lineage>
        <taxon>Bacteria</taxon>
        <taxon>Pseudomonadati</taxon>
        <taxon>Myxococcota</taxon>
        <taxon>Myxococcia</taxon>
        <taxon>Myxococcales</taxon>
        <taxon>Sorangiineae</taxon>
        <taxon>Pendulisporaceae</taxon>
        <taxon>Pendulispora</taxon>
    </lineage>
</organism>